<dbReference type="eggNOG" id="KOG0574">
    <property type="taxonomic scope" value="Eukaryota"/>
</dbReference>
<dbReference type="Proteomes" id="UP000008076">
    <property type="component" value="Unassembled WGS sequence"/>
</dbReference>
<dbReference type="SUPFAM" id="SSF56112">
    <property type="entry name" value="Protein kinase-like (PK-like)"/>
    <property type="match status" value="1"/>
</dbReference>
<dbReference type="RefSeq" id="XP_001735550.1">
    <property type="nucleotide sequence ID" value="XM_001735498.1"/>
</dbReference>
<keyword evidence="9" id="KW-1185">Reference proteome</keyword>
<feature type="coiled-coil region" evidence="6">
    <location>
        <begin position="222"/>
        <end position="249"/>
    </location>
</feature>
<evidence type="ECO:0000313" key="8">
    <source>
        <dbReference type="EMBL" id="EDR28247.1"/>
    </source>
</evidence>
<dbReference type="GeneID" id="5880507"/>
<dbReference type="PROSITE" id="PS00108">
    <property type="entry name" value="PROTEIN_KINASE_ST"/>
    <property type="match status" value="1"/>
</dbReference>
<keyword evidence="6" id="KW-0175">Coiled coil</keyword>
<dbReference type="KEGG" id="edi:EDI_179410"/>
<dbReference type="Pfam" id="PF00069">
    <property type="entry name" value="Pkinase"/>
    <property type="match status" value="1"/>
</dbReference>
<keyword evidence="4 5" id="KW-0067">ATP-binding</keyword>
<dbReference type="GO" id="GO:0004674">
    <property type="term" value="F:protein serine/threonine kinase activity"/>
    <property type="evidence" value="ECO:0007669"/>
    <property type="project" value="InterPro"/>
</dbReference>
<name>B0EB50_ENTDS</name>
<evidence type="ECO:0000256" key="2">
    <source>
        <dbReference type="ARBA" id="ARBA00022741"/>
    </source>
</evidence>
<evidence type="ECO:0000259" key="7">
    <source>
        <dbReference type="PROSITE" id="PS50011"/>
    </source>
</evidence>
<evidence type="ECO:0000256" key="5">
    <source>
        <dbReference type="PROSITE-ProRule" id="PRU10141"/>
    </source>
</evidence>
<evidence type="ECO:0000256" key="3">
    <source>
        <dbReference type="ARBA" id="ARBA00022777"/>
    </source>
</evidence>
<evidence type="ECO:0000313" key="9">
    <source>
        <dbReference type="Proteomes" id="UP000008076"/>
    </source>
</evidence>
<dbReference type="EC" id="2.7.12.2" evidence="8"/>
<accession>B0EB50</accession>
<dbReference type="GO" id="GO:0000422">
    <property type="term" value="P:autophagy of mitochondrion"/>
    <property type="evidence" value="ECO:0007669"/>
    <property type="project" value="TreeGrafter"/>
</dbReference>
<evidence type="ECO:0000256" key="6">
    <source>
        <dbReference type="SAM" id="Coils"/>
    </source>
</evidence>
<dbReference type="PROSITE" id="PS00107">
    <property type="entry name" value="PROTEIN_KINASE_ATP"/>
    <property type="match status" value="1"/>
</dbReference>
<reference evidence="9" key="1">
    <citation type="submission" date="2007-12" db="EMBL/GenBank/DDBJ databases">
        <title>Annotation of Entamoeba dispar SAW760.</title>
        <authorList>
            <person name="Lorenzi H."/>
            <person name="Inman J."/>
            <person name="Schobel S."/>
            <person name="Amedeo P."/>
            <person name="Caler E."/>
        </authorList>
    </citation>
    <scope>NUCLEOTIDE SEQUENCE [LARGE SCALE GENOMIC DNA]</scope>
    <source>
        <strain evidence="9">ATCC PRA-260 / SAW760</strain>
    </source>
</reference>
<sequence length="541" mass="63342">MNEMSEIVLKYDKGVIFENTYYTCRSVSIRQRYCELWKIKKRRMMIDINLNKITEEEKKLIFKCVEYYQDTFQIYDCISPINHFIIIRSNQIEHLILFTPLPLKPQLNEYFSPNSRISGSEKQLHSTTIITLLNTLKNKSLIHKVALNYQQLNISLFEIDSSPFPLIQLTPLAFINPILTPLQSNIPNNCSYCQDRTKKLTRLQLESINSLMSLVQVNHCSIIETINNYTEFERELEKVSNTIKRISSKKSSSSVKEIIVDDYYVISEIGKGSFGTIFKSIEKSSGKVVVLKESFNEKSDNLIKEERIMEMCHHPNIIKCYGYSTLYNRKSENNSYLMNGSCIALEYCKFGNLSDFLSKKVMKNDRLSFDQVKLVFGQIVSSCIYLHSVFGIIHRDIKLENFLVYDEFPSIIIKLCDFGVALKATREMEYGVGSPLYAAPEIVFQQTYNDNSDLYSLGIVLYYLIYLQFPFKINSLNELKERYLLSENIDFLWTENKKEYALLVDLLKKLIVFERKRRMTWDQFKTHPFIVDCLKQITFVH</sequence>
<evidence type="ECO:0000256" key="4">
    <source>
        <dbReference type="ARBA" id="ARBA00022840"/>
    </source>
</evidence>
<protein>
    <submittedName>
        <fullName evidence="8">Spindle assembly checkpoint kinase, putative</fullName>
        <ecNumber evidence="8">2.7.12.2</ecNumber>
    </submittedName>
</protein>
<dbReference type="GO" id="GO:0004708">
    <property type="term" value="F:MAP kinase kinase activity"/>
    <property type="evidence" value="ECO:0007669"/>
    <property type="project" value="UniProtKB-EC"/>
</dbReference>
<evidence type="ECO:0000256" key="1">
    <source>
        <dbReference type="ARBA" id="ARBA00022679"/>
    </source>
</evidence>
<dbReference type="GO" id="GO:0061709">
    <property type="term" value="P:reticulophagy"/>
    <property type="evidence" value="ECO:0007669"/>
    <property type="project" value="TreeGrafter"/>
</dbReference>
<dbReference type="Gene3D" id="1.10.510.10">
    <property type="entry name" value="Transferase(Phosphotransferase) domain 1"/>
    <property type="match status" value="1"/>
</dbReference>
<dbReference type="GO" id="GO:0005524">
    <property type="term" value="F:ATP binding"/>
    <property type="evidence" value="ECO:0007669"/>
    <property type="project" value="UniProtKB-UniRule"/>
</dbReference>
<dbReference type="GO" id="GO:0000045">
    <property type="term" value="P:autophagosome assembly"/>
    <property type="evidence" value="ECO:0007669"/>
    <property type="project" value="TreeGrafter"/>
</dbReference>
<dbReference type="GO" id="GO:0010506">
    <property type="term" value="P:regulation of autophagy"/>
    <property type="evidence" value="ECO:0007669"/>
    <property type="project" value="InterPro"/>
</dbReference>
<dbReference type="AlphaFoldDB" id="B0EB50"/>
<dbReference type="GO" id="GO:0034727">
    <property type="term" value="P:piecemeal microautophagy of the nucleus"/>
    <property type="evidence" value="ECO:0007669"/>
    <property type="project" value="TreeGrafter"/>
</dbReference>
<dbReference type="PANTHER" id="PTHR24348:SF22">
    <property type="entry name" value="NON-SPECIFIC SERINE_THREONINE PROTEIN KINASE"/>
    <property type="match status" value="1"/>
</dbReference>
<dbReference type="GO" id="GO:0042594">
    <property type="term" value="P:response to starvation"/>
    <property type="evidence" value="ECO:0007669"/>
    <property type="project" value="TreeGrafter"/>
</dbReference>
<dbReference type="SMART" id="SM00220">
    <property type="entry name" value="S_TKc"/>
    <property type="match status" value="1"/>
</dbReference>
<dbReference type="EMBL" id="DS548556">
    <property type="protein sequence ID" value="EDR28247.1"/>
    <property type="molecule type" value="Genomic_DNA"/>
</dbReference>
<dbReference type="InterPro" id="IPR011009">
    <property type="entry name" value="Kinase-like_dom_sf"/>
</dbReference>
<dbReference type="GO" id="GO:0005829">
    <property type="term" value="C:cytosol"/>
    <property type="evidence" value="ECO:0007669"/>
    <property type="project" value="TreeGrafter"/>
</dbReference>
<gene>
    <name evidence="8" type="ORF">EDI_179410</name>
</gene>
<dbReference type="InterPro" id="IPR045269">
    <property type="entry name" value="Atg1-like"/>
</dbReference>
<keyword evidence="3 8" id="KW-0418">Kinase</keyword>
<proteinExistence type="predicted"/>
<organism evidence="9">
    <name type="scientific">Entamoeba dispar (strain ATCC PRA-260 / SAW760)</name>
    <dbReference type="NCBI Taxonomy" id="370354"/>
    <lineage>
        <taxon>Eukaryota</taxon>
        <taxon>Amoebozoa</taxon>
        <taxon>Evosea</taxon>
        <taxon>Archamoebae</taxon>
        <taxon>Mastigamoebida</taxon>
        <taxon>Entamoebidae</taxon>
        <taxon>Entamoeba</taxon>
    </lineage>
</organism>
<dbReference type="InterPro" id="IPR000719">
    <property type="entry name" value="Prot_kinase_dom"/>
</dbReference>
<dbReference type="GO" id="GO:0005776">
    <property type="term" value="C:autophagosome"/>
    <property type="evidence" value="ECO:0007669"/>
    <property type="project" value="TreeGrafter"/>
</dbReference>
<dbReference type="GO" id="GO:0034045">
    <property type="term" value="C:phagophore assembly site membrane"/>
    <property type="evidence" value="ECO:0007669"/>
    <property type="project" value="TreeGrafter"/>
</dbReference>
<keyword evidence="1 8" id="KW-0808">Transferase</keyword>
<dbReference type="InterPro" id="IPR008271">
    <property type="entry name" value="Ser/Thr_kinase_AS"/>
</dbReference>
<feature type="binding site" evidence="5">
    <location>
        <position position="292"/>
    </location>
    <ligand>
        <name>ATP</name>
        <dbReference type="ChEBI" id="CHEBI:30616"/>
    </ligand>
</feature>
<keyword evidence="2 5" id="KW-0547">Nucleotide-binding</keyword>
<feature type="domain" description="Protein kinase" evidence="7">
    <location>
        <begin position="263"/>
        <end position="530"/>
    </location>
</feature>
<dbReference type="OMA" id="ATREMEY"/>
<dbReference type="OrthoDB" id="28255at2759"/>
<dbReference type="PROSITE" id="PS50011">
    <property type="entry name" value="PROTEIN_KINASE_DOM"/>
    <property type="match status" value="1"/>
</dbReference>
<dbReference type="VEuPathDB" id="AmoebaDB:EDI_179410"/>
<dbReference type="InterPro" id="IPR017441">
    <property type="entry name" value="Protein_kinase_ATP_BS"/>
</dbReference>
<dbReference type="PANTHER" id="PTHR24348">
    <property type="entry name" value="SERINE/THREONINE-PROTEIN KINASE UNC-51-RELATED"/>
    <property type="match status" value="1"/>
</dbReference>